<name>A0A2R5G5B1_9STRA</name>
<dbReference type="PROSITE" id="PS50072">
    <property type="entry name" value="CSA_PPIASE_2"/>
    <property type="match status" value="1"/>
</dbReference>
<proteinExistence type="inferred from homology"/>
<reference evidence="7 8" key="1">
    <citation type="submission" date="2017-12" db="EMBL/GenBank/DDBJ databases">
        <title>Sequencing, de novo assembly and annotation of complete genome of a new Thraustochytrid species, strain FCC1311.</title>
        <authorList>
            <person name="Sedici K."/>
            <person name="Godart F."/>
            <person name="Aiese Cigliano R."/>
            <person name="Sanseverino W."/>
            <person name="Barakat M."/>
            <person name="Ortet P."/>
            <person name="Marechal E."/>
            <person name="Cagnac O."/>
            <person name="Amato A."/>
        </authorList>
    </citation>
    <scope>NUCLEOTIDE SEQUENCE [LARGE SCALE GENOMIC DNA]</scope>
</reference>
<evidence type="ECO:0000256" key="2">
    <source>
        <dbReference type="ARBA" id="ARBA00023110"/>
    </source>
</evidence>
<dbReference type="Pfam" id="PF00160">
    <property type="entry name" value="Pro_isomerase"/>
    <property type="match status" value="1"/>
</dbReference>
<gene>
    <name evidence="7" type="ORF">FCC1311_024532</name>
</gene>
<dbReference type="Gene3D" id="2.40.100.10">
    <property type="entry name" value="Cyclophilin-like"/>
    <property type="match status" value="1"/>
</dbReference>
<dbReference type="GO" id="GO:0016018">
    <property type="term" value="F:cyclosporin A binding"/>
    <property type="evidence" value="ECO:0007669"/>
    <property type="project" value="TreeGrafter"/>
</dbReference>
<keyword evidence="3 4" id="KW-0413">Isomerase</keyword>
<sequence length="194" mass="21089">MHAESLLGSRGPAAPQPNNPRAFMDIRIGDIPVGQLVFETEDRQLRKDLATRTCENFLKLCSGAAGLSDSGFELCYKGCAFHRIVPNEVCQCGDFTKEDGTGGESVFGADFEDETFAMTHAGPGVLSMVNSGPDSNRSQFFITFARMPSLDNHHVVFGYVIEGMDILRRIEACGSMSGKPRQTVTVSDCGIVRE</sequence>
<evidence type="ECO:0000313" key="7">
    <source>
        <dbReference type="EMBL" id="GBG26232.1"/>
    </source>
</evidence>
<evidence type="ECO:0000256" key="5">
    <source>
        <dbReference type="SAM" id="MobiDB-lite"/>
    </source>
</evidence>
<dbReference type="Proteomes" id="UP000241890">
    <property type="component" value="Unassembled WGS sequence"/>
</dbReference>
<evidence type="ECO:0000313" key="8">
    <source>
        <dbReference type="Proteomes" id="UP000241890"/>
    </source>
</evidence>
<dbReference type="PANTHER" id="PTHR11071">
    <property type="entry name" value="PEPTIDYL-PROLYL CIS-TRANS ISOMERASE"/>
    <property type="match status" value="1"/>
</dbReference>
<dbReference type="SUPFAM" id="SSF50891">
    <property type="entry name" value="Cyclophilin-like"/>
    <property type="match status" value="1"/>
</dbReference>
<evidence type="ECO:0000256" key="3">
    <source>
        <dbReference type="ARBA" id="ARBA00023235"/>
    </source>
</evidence>
<dbReference type="OrthoDB" id="193499at2759"/>
<comment type="caution">
    <text evidence="7">The sequence shown here is derived from an EMBL/GenBank/DDBJ whole genome shotgun (WGS) entry which is preliminary data.</text>
</comment>
<dbReference type="FunFam" id="2.40.100.10:FF:000025">
    <property type="entry name" value="Peptidyl-prolyl cis-trans isomerase CYP19-2"/>
    <property type="match status" value="1"/>
</dbReference>
<feature type="region of interest" description="Disordered" evidence="5">
    <location>
        <begin position="1"/>
        <end position="21"/>
    </location>
</feature>
<dbReference type="EC" id="5.2.1.8" evidence="4"/>
<dbReference type="GO" id="GO:0006457">
    <property type="term" value="P:protein folding"/>
    <property type="evidence" value="ECO:0007669"/>
    <property type="project" value="TreeGrafter"/>
</dbReference>
<dbReference type="InterPro" id="IPR029000">
    <property type="entry name" value="Cyclophilin-like_dom_sf"/>
</dbReference>
<dbReference type="PRINTS" id="PR00153">
    <property type="entry name" value="CSAPPISMRASE"/>
</dbReference>
<dbReference type="InParanoid" id="A0A2R5G5B1"/>
<accession>A0A2R5G5B1</accession>
<evidence type="ECO:0000259" key="6">
    <source>
        <dbReference type="PROSITE" id="PS50072"/>
    </source>
</evidence>
<comment type="function">
    <text evidence="4">PPIases accelerate the folding of proteins. It catalyzes the cis-trans isomerization of proline imidic peptide bonds in oligopeptides.</text>
</comment>
<organism evidence="7 8">
    <name type="scientific">Hondaea fermentalgiana</name>
    <dbReference type="NCBI Taxonomy" id="2315210"/>
    <lineage>
        <taxon>Eukaryota</taxon>
        <taxon>Sar</taxon>
        <taxon>Stramenopiles</taxon>
        <taxon>Bigyra</taxon>
        <taxon>Labyrinthulomycetes</taxon>
        <taxon>Thraustochytrida</taxon>
        <taxon>Thraustochytriidae</taxon>
        <taxon>Hondaea</taxon>
    </lineage>
</organism>
<evidence type="ECO:0000256" key="4">
    <source>
        <dbReference type="RuleBase" id="RU363019"/>
    </source>
</evidence>
<protein>
    <recommendedName>
        <fullName evidence="4">Peptidyl-prolyl cis-trans isomerase</fullName>
        <shortName evidence="4">PPIase</shortName>
        <ecNumber evidence="4">5.2.1.8</ecNumber>
    </recommendedName>
</protein>
<dbReference type="InterPro" id="IPR024936">
    <property type="entry name" value="Cyclophilin-type_PPIase"/>
</dbReference>
<feature type="domain" description="PPIase cyclophilin-type" evidence="6">
    <location>
        <begin position="23"/>
        <end position="191"/>
    </location>
</feature>
<keyword evidence="2 4" id="KW-0697">Rotamase</keyword>
<dbReference type="GO" id="GO:0003755">
    <property type="term" value="F:peptidyl-prolyl cis-trans isomerase activity"/>
    <property type="evidence" value="ECO:0007669"/>
    <property type="project" value="UniProtKB-UniRule"/>
</dbReference>
<dbReference type="GO" id="GO:0005737">
    <property type="term" value="C:cytoplasm"/>
    <property type="evidence" value="ECO:0007669"/>
    <property type="project" value="TreeGrafter"/>
</dbReference>
<evidence type="ECO:0000256" key="1">
    <source>
        <dbReference type="ARBA" id="ARBA00000971"/>
    </source>
</evidence>
<dbReference type="InterPro" id="IPR002130">
    <property type="entry name" value="Cyclophilin-type_PPIase_dom"/>
</dbReference>
<dbReference type="AlphaFoldDB" id="A0A2R5G5B1"/>
<dbReference type="PIRSF" id="PIRSF001467">
    <property type="entry name" value="Peptidylpro_ismrse"/>
    <property type="match status" value="1"/>
</dbReference>
<keyword evidence="8" id="KW-1185">Reference proteome</keyword>
<dbReference type="PANTHER" id="PTHR11071:SF561">
    <property type="entry name" value="PEPTIDYL-PROLYL CIS-TRANS ISOMERASE D-RELATED"/>
    <property type="match status" value="1"/>
</dbReference>
<comment type="similarity">
    <text evidence="4">Belongs to the cyclophilin-type PPIase family.</text>
</comment>
<comment type="catalytic activity">
    <reaction evidence="1 4">
        <text>[protein]-peptidylproline (omega=180) = [protein]-peptidylproline (omega=0)</text>
        <dbReference type="Rhea" id="RHEA:16237"/>
        <dbReference type="Rhea" id="RHEA-COMP:10747"/>
        <dbReference type="Rhea" id="RHEA-COMP:10748"/>
        <dbReference type="ChEBI" id="CHEBI:83833"/>
        <dbReference type="ChEBI" id="CHEBI:83834"/>
        <dbReference type="EC" id="5.2.1.8"/>
    </reaction>
</comment>
<dbReference type="EMBL" id="BEYU01000019">
    <property type="protein sequence ID" value="GBG26232.1"/>
    <property type="molecule type" value="Genomic_DNA"/>
</dbReference>